<sequence length="110" mass="12093">MPIRHAPGSRQGACPPRSMSVWSSSPCRLGRPQLPVSESTIPQSTVPILRDRGDTGSWGWPRGHRELHQTDTFREGGPEDGNSALGDRLLGVARFGHKRSRQSFSKGIYS</sequence>
<protein>
    <submittedName>
        <fullName evidence="2">Uncharacterized protein</fullName>
    </submittedName>
</protein>
<name>A0A4Z2ENB0_9TELE</name>
<dbReference type="EMBL" id="SRLO01004714">
    <property type="protein sequence ID" value="TNN30239.1"/>
    <property type="molecule type" value="Genomic_DNA"/>
</dbReference>
<feature type="compositionally biased region" description="Polar residues" evidence="1">
    <location>
        <begin position="36"/>
        <end position="46"/>
    </location>
</feature>
<reference evidence="2 3" key="1">
    <citation type="submission" date="2019-03" db="EMBL/GenBank/DDBJ databases">
        <title>First draft genome of Liparis tanakae, snailfish: a comprehensive survey of snailfish specific genes.</title>
        <authorList>
            <person name="Kim W."/>
            <person name="Song I."/>
            <person name="Jeong J.-H."/>
            <person name="Kim D."/>
            <person name="Kim S."/>
            <person name="Ryu S."/>
            <person name="Song J.Y."/>
            <person name="Lee S.K."/>
        </authorList>
    </citation>
    <scope>NUCLEOTIDE SEQUENCE [LARGE SCALE GENOMIC DNA]</scope>
    <source>
        <tissue evidence="2">Muscle</tissue>
    </source>
</reference>
<organism evidence="2 3">
    <name type="scientific">Liparis tanakae</name>
    <name type="common">Tanaka's snailfish</name>
    <dbReference type="NCBI Taxonomy" id="230148"/>
    <lineage>
        <taxon>Eukaryota</taxon>
        <taxon>Metazoa</taxon>
        <taxon>Chordata</taxon>
        <taxon>Craniata</taxon>
        <taxon>Vertebrata</taxon>
        <taxon>Euteleostomi</taxon>
        <taxon>Actinopterygii</taxon>
        <taxon>Neopterygii</taxon>
        <taxon>Teleostei</taxon>
        <taxon>Neoteleostei</taxon>
        <taxon>Acanthomorphata</taxon>
        <taxon>Eupercaria</taxon>
        <taxon>Perciformes</taxon>
        <taxon>Cottioidei</taxon>
        <taxon>Cottales</taxon>
        <taxon>Liparidae</taxon>
        <taxon>Liparis</taxon>
    </lineage>
</organism>
<feature type="region of interest" description="Disordered" evidence="1">
    <location>
        <begin position="1"/>
        <end position="65"/>
    </location>
</feature>
<dbReference type="AlphaFoldDB" id="A0A4Z2ENB0"/>
<evidence type="ECO:0000313" key="3">
    <source>
        <dbReference type="Proteomes" id="UP000314294"/>
    </source>
</evidence>
<accession>A0A4Z2ENB0</accession>
<gene>
    <name evidence="2" type="ORF">EYF80_059609</name>
</gene>
<dbReference type="Proteomes" id="UP000314294">
    <property type="component" value="Unassembled WGS sequence"/>
</dbReference>
<evidence type="ECO:0000256" key="1">
    <source>
        <dbReference type="SAM" id="MobiDB-lite"/>
    </source>
</evidence>
<evidence type="ECO:0000313" key="2">
    <source>
        <dbReference type="EMBL" id="TNN30239.1"/>
    </source>
</evidence>
<comment type="caution">
    <text evidence="2">The sequence shown here is derived from an EMBL/GenBank/DDBJ whole genome shotgun (WGS) entry which is preliminary data.</text>
</comment>
<keyword evidence="3" id="KW-1185">Reference proteome</keyword>
<proteinExistence type="predicted"/>